<comment type="subcellular location">
    <subcellularLocation>
        <location evidence="1">Cell membrane</location>
        <topology evidence="1">Multi-pass membrane protein</topology>
    </subcellularLocation>
</comment>
<reference evidence="8 9" key="1">
    <citation type="journal article" date="2019" name="Environ. Microbiol.">
        <title>The phytopathogenic nature of Dickeya aquatica 174/2 and the dynamic early evolution of Dickeya pathogenicity.</title>
        <authorList>
            <person name="Duprey A."/>
            <person name="Taib N."/>
            <person name="Leonard S."/>
            <person name="Garin T."/>
            <person name="Flandrois J.P."/>
            <person name="Nasser W."/>
            <person name="Brochier-Armanet C."/>
            <person name="Reverchon S."/>
        </authorList>
    </citation>
    <scope>NUCLEOTIDE SEQUENCE [LARGE SCALE GENOMIC DNA]</scope>
    <source>
        <strain evidence="8 9">NCPPB 569</strain>
    </source>
</reference>
<proteinExistence type="predicted"/>
<feature type="transmembrane region" description="Helical" evidence="7">
    <location>
        <begin position="141"/>
        <end position="161"/>
    </location>
</feature>
<name>A0A5B8IB30_9GAMM</name>
<feature type="transmembrane region" description="Helical" evidence="7">
    <location>
        <begin position="96"/>
        <end position="121"/>
    </location>
</feature>
<evidence type="ECO:0000256" key="2">
    <source>
        <dbReference type="ARBA" id="ARBA00022448"/>
    </source>
</evidence>
<dbReference type="KEGG" id="dic:Dpoa569_0003531"/>
<keyword evidence="6 7" id="KW-0472">Membrane</keyword>
<feature type="transmembrane region" description="Helical" evidence="7">
    <location>
        <begin position="195"/>
        <end position="218"/>
    </location>
</feature>
<keyword evidence="3" id="KW-1003">Cell membrane</keyword>
<feature type="transmembrane region" description="Helical" evidence="7">
    <location>
        <begin position="390"/>
        <end position="412"/>
    </location>
</feature>
<dbReference type="InterPro" id="IPR052031">
    <property type="entry name" value="Membrane_Transporter-Flippase"/>
</dbReference>
<dbReference type="RefSeq" id="WP_042868227.1">
    <property type="nucleotide sequence ID" value="NZ_CM001975.1"/>
</dbReference>
<evidence type="ECO:0000313" key="8">
    <source>
        <dbReference type="EMBL" id="QDX31494.1"/>
    </source>
</evidence>
<dbReference type="GO" id="GO:0015297">
    <property type="term" value="F:antiporter activity"/>
    <property type="evidence" value="ECO:0007669"/>
    <property type="project" value="InterPro"/>
</dbReference>
<protein>
    <submittedName>
        <fullName evidence="8">MATE family efflux transporter</fullName>
    </submittedName>
</protein>
<dbReference type="STRING" id="568768.GCA_000406125_00417"/>
<dbReference type="AlphaFoldDB" id="A0A5B8IB30"/>
<keyword evidence="5 7" id="KW-1133">Transmembrane helix</keyword>
<sequence>MNTTPDIALPQRQSVGRDISDLIKLSWPMVIVAFAVSLAQNIQTAILGHGNESTSLYVLSVIQPFSFLFLSILECLAISNQVFSARSMHQWSKQKLLPATAIMATLGMAIVGLLAGIISLSSPLLTQLLPVATPAFYSQVLPLYFVSMLPFIMLEMCNSALRGQSKSAVSMMVVLANIALNAAICYYCYHVQNLGFWSVIIANALSASLLTPIALLLVRQTGKGCTDPQPGAFIPRLTGLLLNVGLPVFASLVILFFSSVLIIPLLGTIGEEYVSAYLVVSRLRMLIVIPAVACGSALAIMFNQRMSTHSDSELKRLLQRGMGFVSVLYLLLTVAVYFLESRLVGILSGDQQIQYISTSMMMVLLPAFFITPFVASLQALLEQLDQAKRVLILTVIIEAATVVAMLAGWKHFTQLNTILYLILAFNIIYFIAFGREFIRLAAKIGEKNVL</sequence>
<evidence type="ECO:0000256" key="1">
    <source>
        <dbReference type="ARBA" id="ARBA00004651"/>
    </source>
</evidence>
<evidence type="ECO:0000256" key="7">
    <source>
        <dbReference type="SAM" id="Phobius"/>
    </source>
</evidence>
<dbReference type="PANTHER" id="PTHR43549">
    <property type="entry name" value="MULTIDRUG RESISTANCE PROTEIN YPNP-RELATED"/>
    <property type="match status" value="1"/>
</dbReference>
<dbReference type="EMBL" id="CP042220">
    <property type="protein sequence ID" value="QDX31494.1"/>
    <property type="molecule type" value="Genomic_DNA"/>
</dbReference>
<dbReference type="OrthoDB" id="7667304at2"/>
<keyword evidence="9" id="KW-1185">Reference proteome</keyword>
<keyword evidence="2" id="KW-0813">Transport</keyword>
<evidence type="ECO:0000256" key="4">
    <source>
        <dbReference type="ARBA" id="ARBA00022692"/>
    </source>
</evidence>
<evidence type="ECO:0000256" key="3">
    <source>
        <dbReference type="ARBA" id="ARBA00022475"/>
    </source>
</evidence>
<dbReference type="PANTHER" id="PTHR43549:SF2">
    <property type="entry name" value="MULTIDRUG RESISTANCE PROTEIN NORM-RELATED"/>
    <property type="match status" value="1"/>
</dbReference>
<accession>A0A5B8IB30</accession>
<dbReference type="Proteomes" id="UP000320591">
    <property type="component" value="Chromosome"/>
</dbReference>
<dbReference type="InterPro" id="IPR002528">
    <property type="entry name" value="MATE_fam"/>
</dbReference>
<dbReference type="Pfam" id="PF01554">
    <property type="entry name" value="MatE"/>
    <property type="match status" value="1"/>
</dbReference>
<feature type="transmembrane region" description="Helical" evidence="7">
    <location>
        <begin position="168"/>
        <end position="189"/>
    </location>
</feature>
<feature type="transmembrane region" description="Helical" evidence="7">
    <location>
        <begin position="322"/>
        <end position="339"/>
    </location>
</feature>
<feature type="transmembrane region" description="Helical" evidence="7">
    <location>
        <begin position="54"/>
        <end position="76"/>
    </location>
</feature>
<evidence type="ECO:0000256" key="5">
    <source>
        <dbReference type="ARBA" id="ARBA00022989"/>
    </source>
</evidence>
<feature type="transmembrane region" description="Helical" evidence="7">
    <location>
        <begin position="418"/>
        <end position="438"/>
    </location>
</feature>
<feature type="transmembrane region" description="Helical" evidence="7">
    <location>
        <begin position="359"/>
        <end position="381"/>
    </location>
</feature>
<organism evidence="8 9">
    <name type="scientific">Dickeya poaceiphila</name>
    <dbReference type="NCBI Taxonomy" id="568768"/>
    <lineage>
        <taxon>Bacteria</taxon>
        <taxon>Pseudomonadati</taxon>
        <taxon>Pseudomonadota</taxon>
        <taxon>Gammaproteobacteria</taxon>
        <taxon>Enterobacterales</taxon>
        <taxon>Pectobacteriaceae</taxon>
        <taxon>Dickeya</taxon>
    </lineage>
</organism>
<feature type="transmembrane region" description="Helical" evidence="7">
    <location>
        <begin position="283"/>
        <end position="302"/>
    </location>
</feature>
<dbReference type="GO" id="GO:0005886">
    <property type="term" value="C:plasma membrane"/>
    <property type="evidence" value="ECO:0007669"/>
    <property type="project" value="UniProtKB-SubCell"/>
</dbReference>
<dbReference type="CDD" id="cd12082">
    <property type="entry name" value="MATE_like"/>
    <property type="match status" value="1"/>
</dbReference>
<evidence type="ECO:0000313" key="9">
    <source>
        <dbReference type="Proteomes" id="UP000320591"/>
    </source>
</evidence>
<gene>
    <name evidence="8" type="ORF">Dpoa569_0003531</name>
</gene>
<feature type="transmembrane region" description="Helical" evidence="7">
    <location>
        <begin position="239"/>
        <end position="263"/>
    </location>
</feature>
<keyword evidence="4 7" id="KW-0812">Transmembrane</keyword>
<feature type="transmembrane region" description="Helical" evidence="7">
    <location>
        <begin position="22"/>
        <end position="42"/>
    </location>
</feature>
<evidence type="ECO:0000256" key="6">
    <source>
        <dbReference type="ARBA" id="ARBA00023136"/>
    </source>
</evidence>
<dbReference type="GO" id="GO:0042910">
    <property type="term" value="F:xenobiotic transmembrane transporter activity"/>
    <property type="evidence" value="ECO:0007669"/>
    <property type="project" value="InterPro"/>
</dbReference>